<dbReference type="Gene3D" id="3.30.200.20">
    <property type="entry name" value="Phosphorylase Kinase, domain 1"/>
    <property type="match status" value="1"/>
</dbReference>
<keyword evidence="4" id="KW-0418">Kinase</keyword>
<organism evidence="7 8">
    <name type="scientific">Polyplax serrata</name>
    <name type="common">Common mouse louse</name>
    <dbReference type="NCBI Taxonomy" id="468196"/>
    <lineage>
        <taxon>Eukaryota</taxon>
        <taxon>Metazoa</taxon>
        <taxon>Ecdysozoa</taxon>
        <taxon>Arthropoda</taxon>
        <taxon>Hexapoda</taxon>
        <taxon>Insecta</taxon>
        <taxon>Pterygota</taxon>
        <taxon>Neoptera</taxon>
        <taxon>Paraneoptera</taxon>
        <taxon>Psocodea</taxon>
        <taxon>Troctomorpha</taxon>
        <taxon>Phthiraptera</taxon>
        <taxon>Anoplura</taxon>
        <taxon>Polyplacidae</taxon>
        <taxon>Polyplax</taxon>
    </lineage>
</organism>
<proteinExistence type="predicted"/>
<keyword evidence="2" id="KW-0808">Transferase</keyword>
<feature type="domain" description="Protein kinase" evidence="6">
    <location>
        <begin position="43"/>
        <end position="301"/>
    </location>
</feature>
<sequence>MANSAVPLPKGICLSPLKKGLLGFEEDILAELIDTRPIGTFYDVESTPFARGKFATVKKCRHKGTQIEYAAKFIRKRRRGTVTKQDILHEIAILKAASECSGIVNLHEVFENAVEVILVLELAAGGELQRIVDVQESLSELETVLILKQILRGVLFLHARNIAHLDIKPQNILLSGNCPLSEIKLCDFGISRVIQAGVEVREILGTPDYIAPEVLSYEPISLNTDVWSVGVLTYVLLTGYSPFGGETKQETYFNITQCNLSFPEEYFGEISSNAQDFISRTLVTTPSKRLTVTECLLHPWLTNASTLSLAGPKVSVSSYWQFLL</sequence>
<protein>
    <recommendedName>
        <fullName evidence="6">Protein kinase domain-containing protein</fullName>
    </recommendedName>
</protein>
<dbReference type="EMBL" id="JAWJWF010000050">
    <property type="protein sequence ID" value="KAK6618393.1"/>
    <property type="molecule type" value="Genomic_DNA"/>
</dbReference>
<dbReference type="Gene3D" id="1.10.510.10">
    <property type="entry name" value="Transferase(Phosphotransferase) domain 1"/>
    <property type="match status" value="1"/>
</dbReference>
<evidence type="ECO:0000256" key="3">
    <source>
        <dbReference type="ARBA" id="ARBA00022741"/>
    </source>
</evidence>
<comment type="caution">
    <text evidence="7">The sequence shown here is derived from an EMBL/GenBank/DDBJ whole genome shotgun (WGS) entry which is preliminary data.</text>
</comment>
<accession>A0ABR1AH88</accession>
<name>A0ABR1AH88_POLSC</name>
<dbReference type="Proteomes" id="UP001359485">
    <property type="component" value="Unassembled WGS sequence"/>
</dbReference>
<dbReference type="InterPro" id="IPR008271">
    <property type="entry name" value="Ser/Thr_kinase_AS"/>
</dbReference>
<reference evidence="7 8" key="1">
    <citation type="submission" date="2023-09" db="EMBL/GenBank/DDBJ databases">
        <title>Genomes of two closely related lineages of the louse Polyplax serrata with different host specificities.</title>
        <authorList>
            <person name="Martinu J."/>
            <person name="Tarabai H."/>
            <person name="Stefka J."/>
            <person name="Hypsa V."/>
        </authorList>
    </citation>
    <scope>NUCLEOTIDE SEQUENCE [LARGE SCALE GENOMIC DNA]</scope>
    <source>
        <strain evidence="7">98ZLc_SE</strain>
    </source>
</reference>
<evidence type="ECO:0000256" key="5">
    <source>
        <dbReference type="ARBA" id="ARBA00022840"/>
    </source>
</evidence>
<dbReference type="SMART" id="SM00220">
    <property type="entry name" value="S_TKc"/>
    <property type="match status" value="1"/>
</dbReference>
<dbReference type="InterPro" id="IPR011009">
    <property type="entry name" value="Kinase-like_dom_sf"/>
</dbReference>
<dbReference type="SUPFAM" id="SSF56112">
    <property type="entry name" value="Protein kinase-like (PK-like)"/>
    <property type="match status" value="1"/>
</dbReference>
<evidence type="ECO:0000313" key="8">
    <source>
        <dbReference type="Proteomes" id="UP001359485"/>
    </source>
</evidence>
<dbReference type="Pfam" id="PF00069">
    <property type="entry name" value="Pkinase"/>
    <property type="match status" value="1"/>
</dbReference>
<keyword evidence="8" id="KW-1185">Reference proteome</keyword>
<keyword evidence="5" id="KW-0067">ATP-binding</keyword>
<gene>
    <name evidence="7" type="ORF">RUM44_002845</name>
</gene>
<keyword evidence="3" id="KW-0547">Nucleotide-binding</keyword>
<evidence type="ECO:0000256" key="4">
    <source>
        <dbReference type="ARBA" id="ARBA00022777"/>
    </source>
</evidence>
<evidence type="ECO:0000259" key="6">
    <source>
        <dbReference type="PROSITE" id="PS50011"/>
    </source>
</evidence>
<evidence type="ECO:0000313" key="7">
    <source>
        <dbReference type="EMBL" id="KAK6618393.1"/>
    </source>
</evidence>
<dbReference type="InterPro" id="IPR000719">
    <property type="entry name" value="Prot_kinase_dom"/>
</dbReference>
<dbReference type="PANTHER" id="PTHR24342:SF12">
    <property type="entry name" value="DEATH-ASSOCIATED PROTEIN KINASE RELATED"/>
    <property type="match status" value="1"/>
</dbReference>
<evidence type="ECO:0000256" key="1">
    <source>
        <dbReference type="ARBA" id="ARBA00022527"/>
    </source>
</evidence>
<dbReference type="PROSITE" id="PS00108">
    <property type="entry name" value="PROTEIN_KINASE_ST"/>
    <property type="match status" value="1"/>
</dbReference>
<evidence type="ECO:0000256" key="2">
    <source>
        <dbReference type="ARBA" id="ARBA00022679"/>
    </source>
</evidence>
<dbReference type="PROSITE" id="PS50011">
    <property type="entry name" value="PROTEIN_KINASE_DOM"/>
    <property type="match status" value="1"/>
</dbReference>
<dbReference type="PANTHER" id="PTHR24342">
    <property type="entry name" value="SERINE/THREONINE-PROTEIN KINASE 17"/>
    <property type="match status" value="1"/>
</dbReference>
<keyword evidence="1" id="KW-0723">Serine/threonine-protein kinase</keyword>